<dbReference type="Proteomes" id="UP000050795">
    <property type="component" value="Unassembled WGS sequence"/>
</dbReference>
<evidence type="ECO:0000313" key="1">
    <source>
        <dbReference type="Proteomes" id="UP000050795"/>
    </source>
</evidence>
<accession>A0A183X4U3</accession>
<proteinExistence type="predicted"/>
<reference evidence="1" key="1">
    <citation type="submission" date="2022-06" db="EMBL/GenBank/DDBJ databases">
        <authorList>
            <person name="Berger JAMES D."/>
            <person name="Berger JAMES D."/>
        </authorList>
    </citation>
    <scope>NUCLEOTIDE SEQUENCE [LARGE SCALE GENOMIC DNA]</scope>
</reference>
<dbReference type="OrthoDB" id="983542at2759"/>
<evidence type="ECO:0000313" key="2">
    <source>
        <dbReference type="WBParaSite" id="TREG1_4520.1"/>
    </source>
</evidence>
<keyword evidence="1" id="KW-1185">Reference proteome</keyword>
<protein>
    <submittedName>
        <fullName evidence="2">Exported protein</fullName>
    </submittedName>
</protein>
<sequence>MYAGIALSPGELTDKTDKTMRTTPPGELENAFNDDSVKAFLDKNEAAVQIYDDVGHQQIYFVSQYVE</sequence>
<dbReference type="AlphaFoldDB" id="A0A183X4U3"/>
<name>A0A183X4U3_TRIRE</name>
<dbReference type="WBParaSite" id="TREG1_4520.1">
    <property type="protein sequence ID" value="TREG1_4520.1"/>
    <property type="gene ID" value="TREG1_4520"/>
</dbReference>
<reference evidence="2" key="2">
    <citation type="submission" date="2023-11" db="UniProtKB">
        <authorList>
            <consortium name="WormBaseParasite"/>
        </authorList>
    </citation>
    <scope>IDENTIFICATION</scope>
</reference>
<organism evidence="1 2">
    <name type="scientific">Trichobilharzia regenti</name>
    <name type="common">Nasal bird schistosome</name>
    <dbReference type="NCBI Taxonomy" id="157069"/>
    <lineage>
        <taxon>Eukaryota</taxon>
        <taxon>Metazoa</taxon>
        <taxon>Spiralia</taxon>
        <taxon>Lophotrochozoa</taxon>
        <taxon>Platyhelminthes</taxon>
        <taxon>Trematoda</taxon>
        <taxon>Digenea</taxon>
        <taxon>Strigeidida</taxon>
        <taxon>Schistosomatoidea</taxon>
        <taxon>Schistosomatidae</taxon>
        <taxon>Trichobilharzia</taxon>
    </lineage>
</organism>